<protein>
    <submittedName>
        <fullName evidence="2">MBL fold metallo-hydrolase</fullName>
    </submittedName>
</protein>
<dbReference type="RefSeq" id="WP_345503154.1">
    <property type="nucleotide sequence ID" value="NZ_BAABLO010000009.1"/>
</dbReference>
<proteinExistence type="predicted"/>
<dbReference type="Proteomes" id="UP001500556">
    <property type="component" value="Unassembled WGS sequence"/>
</dbReference>
<dbReference type="Pfam" id="PF13483">
    <property type="entry name" value="Lactamase_B_3"/>
    <property type="match status" value="1"/>
</dbReference>
<evidence type="ECO:0000313" key="2">
    <source>
        <dbReference type="EMBL" id="GAA4723034.1"/>
    </source>
</evidence>
<keyword evidence="3" id="KW-1185">Reference proteome</keyword>
<dbReference type="InterPro" id="IPR036866">
    <property type="entry name" value="RibonucZ/Hydroxyglut_hydro"/>
</dbReference>
<dbReference type="PANTHER" id="PTHR43546">
    <property type="entry name" value="UPF0173 METAL-DEPENDENT HYDROLASE MJ1163-RELATED"/>
    <property type="match status" value="1"/>
</dbReference>
<dbReference type="Gene3D" id="3.60.15.10">
    <property type="entry name" value="Ribonuclease Z/Hydroxyacylglutathione hydrolase-like"/>
    <property type="match status" value="1"/>
</dbReference>
<evidence type="ECO:0000313" key="3">
    <source>
        <dbReference type="Proteomes" id="UP001500556"/>
    </source>
</evidence>
<evidence type="ECO:0000259" key="1">
    <source>
        <dbReference type="SMART" id="SM00849"/>
    </source>
</evidence>
<dbReference type="PANTHER" id="PTHR43546:SF3">
    <property type="entry name" value="UPF0173 METAL-DEPENDENT HYDROLASE MJ1163"/>
    <property type="match status" value="1"/>
</dbReference>
<name>A0ABP8YA41_9MICO</name>
<gene>
    <name evidence="2" type="ORF">GCM10025782_21190</name>
</gene>
<comment type="caution">
    <text evidence="2">The sequence shown here is derived from an EMBL/GenBank/DDBJ whole genome shotgun (WGS) entry which is preliminary data.</text>
</comment>
<sequence>MRITHLGHACLLVEIGDARILLDPGTFSPSAADQRDLDAVLVTHQHADHFDVDRLPELLSANPGAQLLVDPESAQLLRGKGIEAQAVAGGDTFSVGGVTVTGVGEMHALIHDEIPRIHNTGMRLSADGEPTFFHPGDALDAEPGDVDVLAFPLSAPWSRSRDMTAFLRRLDAPHAVPIHDAILSDVGRKLYLTQAGNLGSRRTQVHDLGGGRTEEFTA</sequence>
<organism evidence="2 3">
    <name type="scientific">Pedococcus ginsenosidimutans</name>
    <dbReference type="NCBI Taxonomy" id="490570"/>
    <lineage>
        <taxon>Bacteria</taxon>
        <taxon>Bacillati</taxon>
        <taxon>Actinomycetota</taxon>
        <taxon>Actinomycetes</taxon>
        <taxon>Micrococcales</taxon>
        <taxon>Intrasporangiaceae</taxon>
        <taxon>Pedococcus</taxon>
    </lineage>
</organism>
<reference evidence="3" key="1">
    <citation type="journal article" date="2019" name="Int. J. Syst. Evol. Microbiol.">
        <title>The Global Catalogue of Microorganisms (GCM) 10K type strain sequencing project: providing services to taxonomists for standard genome sequencing and annotation.</title>
        <authorList>
            <consortium name="The Broad Institute Genomics Platform"/>
            <consortium name="The Broad Institute Genome Sequencing Center for Infectious Disease"/>
            <person name="Wu L."/>
            <person name="Ma J."/>
        </authorList>
    </citation>
    <scope>NUCLEOTIDE SEQUENCE [LARGE SCALE GENOMIC DNA]</scope>
    <source>
        <strain evidence="3">JCM 18961</strain>
    </source>
</reference>
<dbReference type="SMART" id="SM00849">
    <property type="entry name" value="Lactamase_B"/>
    <property type="match status" value="1"/>
</dbReference>
<accession>A0ABP8YA41</accession>
<dbReference type="InterPro" id="IPR050114">
    <property type="entry name" value="UPF0173_UPF0282_UlaG_hydrolase"/>
</dbReference>
<dbReference type="InterPro" id="IPR001279">
    <property type="entry name" value="Metallo-B-lactamas"/>
</dbReference>
<dbReference type="SUPFAM" id="SSF56281">
    <property type="entry name" value="Metallo-hydrolase/oxidoreductase"/>
    <property type="match status" value="1"/>
</dbReference>
<feature type="domain" description="Metallo-beta-lactamase" evidence="1">
    <location>
        <begin position="7"/>
        <end position="179"/>
    </location>
</feature>
<dbReference type="EMBL" id="BAABLO010000009">
    <property type="protein sequence ID" value="GAA4723034.1"/>
    <property type="molecule type" value="Genomic_DNA"/>
</dbReference>